<evidence type="ECO:0000313" key="11">
    <source>
        <dbReference type="Proteomes" id="UP000683360"/>
    </source>
</evidence>
<evidence type="ECO:0000256" key="4">
    <source>
        <dbReference type="ARBA" id="ARBA00022777"/>
    </source>
</evidence>
<gene>
    <name evidence="10" type="ORF">MEDL_41245</name>
</gene>
<comment type="catalytic activity">
    <reaction evidence="6">
        <text>1D-myo-inositol 1,4,5-trisphosphate + 2 ATP = 1D-myo-inositol 1,3,4,5,6-pentakisphosphate + 2 ADP + 2 H(+)</text>
        <dbReference type="Rhea" id="RHEA:32359"/>
        <dbReference type="ChEBI" id="CHEBI:15378"/>
        <dbReference type="ChEBI" id="CHEBI:30616"/>
        <dbReference type="ChEBI" id="CHEBI:57733"/>
        <dbReference type="ChEBI" id="CHEBI:203600"/>
        <dbReference type="ChEBI" id="CHEBI:456216"/>
        <dbReference type="EC" id="2.7.1.151"/>
    </reaction>
</comment>
<evidence type="ECO:0000256" key="1">
    <source>
        <dbReference type="ARBA" id="ARBA00007374"/>
    </source>
</evidence>
<dbReference type="Gene3D" id="3.30.470.160">
    <property type="entry name" value="Inositol polyphosphate kinase"/>
    <property type="match status" value="1"/>
</dbReference>
<name>A0A8S3T4G4_MYTED</name>
<evidence type="ECO:0000256" key="9">
    <source>
        <dbReference type="SAM" id="MobiDB-lite"/>
    </source>
</evidence>
<keyword evidence="2 8" id="KW-0808">Transferase</keyword>
<dbReference type="OrthoDB" id="338650at2759"/>
<comment type="similarity">
    <text evidence="1 8">Belongs to the inositol phosphokinase (IPK) family.</text>
</comment>
<comment type="caution">
    <text evidence="10">The sequence shown here is derived from an EMBL/GenBank/DDBJ whole genome shotgun (WGS) entry which is preliminary data.</text>
</comment>
<evidence type="ECO:0000256" key="5">
    <source>
        <dbReference type="ARBA" id="ARBA00022840"/>
    </source>
</evidence>
<evidence type="ECO:0000256" key="2">
    <source>
        <dbReference type="ARBA" id="ARBA00022679"/>
    </source>
</evidence>
<dbReference type="InterPro" id="IPR038286">
    <property type="entry name" value="IPK_sf"/>
</dbReference>
<evidence type="ECO:0000256" key="3">
    <source>
        <dbReference type="ARBA" id="ARBA00022741"/>
    </source>
</evidence>
<dbReference type="GO" id="GO:0008440">
    <property type="term" value="F:inositol-1,4,5-trisphosphate 3-kinase activity"/>
    <property type="evidence" value="ECO:0007669"/>
    <property type="project" value="TreeGrafter"/>
</dbReference>
<dbReference type="GO" id="GO:0032958">
    <property type="term" value="P:inositol phosphate biosynthetic process"/>
    <property type="evidence" value="ECO:0007669"/>
    <property type="project" value="InterPro"/>
</dbReference>
<dbReference type="EMBL" id="CAJPWZ010001993">
    <property type="protein sequence ID" value="CAG2228301.1"/>
    <property type="molecule type" value="Genomic_DNA"/>
</dbReference>
<dbReference type="AlphaFoldDB" id="A0A8S3T4G4"/>
<evidence type="ECO:0000256" key="8">
    <source>
        <dbReference type="RuleBase" id="RU363090"/>
    </source>
</evidence>
<feature type="region of interest" description="Disordered" evidence="9">
    <location>
        <begin position="83"/>
        <end position="132"/>
    </location>
</feature>
<keyword evidence="4 8" id="KW-0418">Kinase</keyword>
<protein>
    <recommendedName>
        <fullName evidence="8">Kinase</fullName>
        <ecNumber evidence="8">2.7.-.-</ecNumber>
    </recommendedName>
</protein>
<organism evidence="10 11">
    <name type="scientific">Mytilus edulis</name>
    <name type="common">Blue mussel</name>
    <dbReference type="NCBI Taxonomy" id="6550"/>
    <lineage>
        <taxon>Eukaryota</taxon>
        <taxon>Metazoa</taxon>
        <taxon>Spiralia</taxon>
        <taxon>Lophotrochozoa</taxon>
        <taxon>Mollusca</taxon>
        <taxon>Bivalvia</taxon>
        <taxon>Autobranchia</taxon>
        <taxon>Pteriomorphia</taxon>
        <taxon>Mytilida</taxon>
        <taxon>Mytiloidea</taxon>
        <taxon>Mytilidae</taxon>
        <taxon>Mytilinae</taxon>
        <taxon>Mytilus</taxon>
    </lineage>
</organism>
<proteinExistence type="inferred from homology"/>
<evidence type="ECO:0000256" key="6">
    <source>
        <dbReference type="ARBA" id="ARBA00036164"/>
    </source>
</evidence>
<dbReference type="GO" id="GO:0005524">
    <property type="term" value="F:ATP binding"/>
    <property type="evidence" value="ECO:0007669"/>
    <property type="project" value="UniProtKB-KW"/>
</dbReference>
<dbReference type="GO" id="GO:0005634">
    <property type="term" value="C:nucleus"/>
    <property type="evidence" value="ECO:0007669"/>
    <property type="project" value="TreeGrafter"/>
</dbReference>
<sequence>MVKYDKYFCKKLTEKTMTVEGLGEFFRQGKHYRKDYIQTVIDKLKSIETWFLNQKKYAFYASSLLFVYNASVDSTEGQDIVLCSEGKEEKQDSMEDKSIDKESESDINKTDDRLSEEGSDETENTSCNHSNPEQSFVDVRMIDFTHVFQSEDRDENYIFGLQNLIKHLQSLLEM</sequence>
<comment type="catalytic activity">
    <reaction evidence="7">
        <text>1D-myo-inositol 1,3,4,6-tetrakisphosphate + ATP = 1D-myo-inositol 1,3,4,5,6-pentakisphosphate + ADP + H(+)</text>
        <dbReference type="Rhea" id="RHEA:12717"/>
        <dbReference type="ChEBI" id="CHEBI:15378"/>
        <dbReference type="ChEBI" id="CHEBI:30616"/>
        <dbReference type="ChEBI" id="CHEBI:57660"/>
        <dbReference type="ChEBI" id="CHEBI:57733"/>
        <dbReference type="ChEBI" id="CHEBI:456216"/>
        <dbReference type="EC" id="2.7.1.140"/>
    </reaction>
</comment>
<dbReference type="InterPro" id="IPR005522">
    <property type="entry name" value="IPK"/>
</dbReference>
<dbReference type="Pfam" id="PF03770">
    <property type="entry name" value="IPK"/>
    <property type="match status" value="1"/>
</dbReference>
<dbReference type="Proteomes" id="UP000683360">
    <property type="component" value="Unassembled WGS sequence"/>
</dbReference>
<dbReference type="PANTHER" id="PTHR12400">
    <property type="entry name" value="INOSITOL POLYPHOSPHATE KINASE"/>
    <property type="match status" value="1"/>
</dbReference>
<evidence type="ECO:0000313" key="10">
    <source>
        <dbReference type="EMBL" id="CAG2228301.1"/>
    </source>
</evidence>
<dbReference type="GO" id="GO:0051765">
    <property type="term" value="F:inositol tetrakisphosphate kinase activity"/>
    <property type="evidence" value="ECO:0007669"/>
    <property type="project" value="TreeGrafter"/>
</dbReference>
<evidence type="ECO:0000256" key="7">
    <source>
        <dbReference type="ARBA" id="ARBA00036525"/>
    </source>
</evidence>
<reference evidence="10" key="1">
    <citation type="submission" date="2021-03" db="EMBL/GenBank/DDBJ databases">
        <authorList>
            <person name="Bekaert M."/>
        </authorList>
    </citation>
    <scope>NUCLEOTIDE SEQUENCE</scope>
</reference>
<dbReference type="EC" id="2.7.-.-" evidence="8"/>
<dbReference type="SUPFAM" id="SSF56104">
    <property type="entry name" value="SAICAR synthase-like"/>
    <property type="match status" value="1"/>
</dbReference>
<dbReference type="PANTHER" id="PTHR12400:SF51">
    <property type="entry name" value="INOSITOL POLYPHOSPHATE MULTIKINASE"/>
    <property type="match status" value="1"/>
</dbReference>
<keyword evidence="5" id="KW-0067">ATP-binding</keyword>
<feature type="compositionally biased region" description="Basic and acidic residues" evidence="9">
    <location>
        <begin position="85"/>
        <end position="116"/>
    </location>
</feature>
<keyword evidence="11" id="KW-1185">Reference proteome</keyword>
<accession>A0A8S3T4G4</accession>
<keyword evidence="3" id="KW-0547">Nucleotide-binding</keyword>
<dbReference type="GO" id="GO:0005737">
    <property type="term" value="C:cytoplasm"/>
    <property type="evidence" value="ECO:0007669"/>
    <property type="project" value="TreeGrafter"/>
</dbReference>